<protein>
    <submittedName>
        <fullName evidence="1">Uncharacterized protein</fullName>
    </submittedName>
</protein>
<gene>
    <name evidence="1" type="ORF">K6L26_01645</name>
</gene>
<name>A0ACD1FHA8_MYCFR</name>
<reference evidence="1" key="1">
    <citation type="submission" date="2021-07" db="EMBL/GenBank/DDBJ databases">
        <title>Complete Genome Sequences of Mycobacterium farcinogenes Isolated from Clinical Specimens from Patients in Thailand.</title>
        <authorList>
            <person name="Sodsai P."/>
        </authorList>
    </citation>
    <scope>NUCLEOTIDE SEQUENCE</scope>
    <source>
        <strain evidence="1">BKK/CU-MFGFA-001</strain>
    </source>
</reference>
<proteinExistence type="predicted"/>
<sequence>MGYTVEWDGKAVTLPPAGPMNPDGVSWAWIRDDEGNGIYDHRLADYADSAFAANGKRVGRISVPVVLIPRPDNPFDSDAVSIALPKSTGGDEEARCLGYLYRHTIHNWGIGNDGRKDLVARLAAFSEDGEVRFTATMSRDTDPADIEWFRCSDDEEGWDIPLRVPEFSLDLPNAPIMGAAIGAFLAEHEKNGRGGLYFHDRECSAADQRLPKPPTYGAVTQGVEIRPGLPGEVRTC</sequence>
<evidence type="ECO:0000313" key="2">
    <source>
        <dbReference type="Proteomes" id="UP000825598"/>
    </source>
</evidence>
<accession>A0ACD1FHA8</accession>
<keyword evidence="2" id="KW-1185">Reference proteome</keyword>
<dbReference type="Proteomes" id="UP000825598">
    <property type="component" value="Chromosome"/>
</dbReference>
<dbReference type="EMBL" id="CP081673">
    <property type="protein sequence ID" value="QZH66444.1"/>
    <property type="molecule type" value="Genomic_DNA"/>
</dbReference>
<organism evidence="1 2">
    <name type="scientific">Mycolicibacterium farcinogenes</name>
    <name type="common">Mycobacterium farcinogenes</name>
    <dbReference type="NCBI Taxonomy" id="1802"/>
    <lineage>
        <taxon>Bacteria</taxon>
        <taxon>Bacillati</taxon>
        <taxon>Actinomycetota</taxon>
        <taxon>Actinomycetes</taxon>
        <taxon>Mycobacteriales</taxon>
        <taxon>Mycobacteriaceae</taxon>
        <taxon>Mycolicibacterium</taxon>
    </lineage>
</organism>
<evidence type="ECO:0000313" key="1">
    <source>
        <dbReference type="EMBL" id="QZH66444.1"/>
    </source>
</evidence>